<dbReference type="Pfam" id="PF13639">
    <property type="entry name" value="zf-RING_2"/>
    <property type="match status" value="1"/>
</dbReference>
<dbReference type="PROSITE" id="PS00518">
    <property type="entry name" value="ZF_RING_1"/>
    <property type="match status" value="1"/>
</dbReference>
<dbReference type="STRING" id="1890364.A0A2P6NBR4"/>
<keyword evidence="13" id="KW-0862">Zinc</keyword>
<evidence type="ECO:0000256" key="2">
    <source>
        <dbReference type="ARBA" id="ARBA00004585"/>
    </source>
</evidence>
<dbReference type="InterPro" id="IPR024326">
    <property type="entry name" value="RRP7_C"/>
</dbReference>
<dbReference type="Pfam" id="PF14340">
    <property type="entry name" value="DUF4395"/>
    <property type="match status" value="1"/>
</dbReference>
<keyword evidence="15 21" id="KW-1133">Transmembrane helix</keyword>
<feature type="coiled-coil region" evidence="19">
    <location>
        <begin position="114"/>
        <end position="159"/>
    </location>
</feature>
<organism evidence="23 24">
    <name type="scientific">Planoprotostelium fungivorum</name>
    <dbReference type="NCBI Taxonomy" id="1890364"/>
    <lineage>
        <taxon>Eukaryota</taxon>
        <taxon>Amoebozoa</taxon>
        <taxon>Evosea</taxon>
        <taxon>Variosea</taxon>
        <taxon>Cavosteliida</taxon>
        <taxon>Cavosteliaceae</taxon>
        <taxon>Planoprotostelium</taxon>
    </lineage>
</organism>
<evidence type="ECO:0000259" key="22">
    <source>
        <dbReference type="PROSITE" id="PS50089"/>
    </source>
</evidence>
<dbReference type="GO" id="GO:0061630">
    <property type="term" value="F:ubiquitin protein ligase activity"/>
    <property type="evidence" value="ECO:0007669"/>
    <property type="project" value="UniProtKB-EC"/>
</dbReference>
<dbReference type="Pfam" id="PF04757">
    <property type="entry name" value="Pex2_Pex12"/>
    <property type="match status" value="1"/>
</dbReference>
<keyword evidence="17" id="KW-0576">Peroxisome</keyword>
<accession>A0A2P6NBR4</accession>
<keyword evidence="12" id="KW-0833">Ubl conjugation pathway</keyword>
<dbReference type="InterPro" id="IPR006845">
    <property type="entry name" value="Pex_N"/>
</dbReference>
<feature type="transmembrane region" description="Helical" evidence="21">
    <location>
        <begin position="533"/>
        <end position="553"/>
    </location>
</feature>
<keyword evidence="16 21" id="KW-0472">Membrane</keyword>
<feature type="transmembrane region" description="Helical" evidence="21">
    <location>
        <begin position="776"/>
        <end position="795"/>
    </location>
</feature>
<feature type="transmembrane region" description="Helical" evidence="21">
    <location>
        <begin position="802"/>
        <end position="830"/>
    </location>
</feature>
<keyword evidence="8" id="KW-0808">Transferase</keyword>
<dbReference type="SUPFAM" id="SSF57850">
    <property type="entry name" value="RING/U-box"/>
    <property type="match status" value="1"/>
</dbReference>
<dbReference type="GO" id="GO:0005778">
    <property type="term" value="C:peroxisomal membrane"/>
    <property type="evidence" value="ECO:0007669"/>
    <property type="project" value="UniProtKB-SubCell"/>
</dbReference>
<dbReference type="InterPro" id="IPR025508">
    <property type="entry name" value="DUF4395"/>
</dbReference>
<keyword evidence="10" id="KW-0479">Metal-binding</keyword>
<comment type="pathway">
    <text evidence="3">Protein modification; protein ubiquitination.</text>
</comment>
<dbReference type="PROSITE" id="PS50089">
    <property type="entry name" value="ZF_RING_2"/>
    <property type="match status" value="1"/>
</dbReference>
<keyword evidence="14" id="KW-0653">Protein transport</keyword>
<feature type="region of interest" description="Disordered" evidence="20">
    <location>
        <begin position="295"/>
        <end position="324"/>
    </location>
</feature>
<evidence type="ECO:0000313" key="24">
    <source>
        <dbReference type="Proteomes" id="UP000241769"/>
    </source>
</evidence>
<evidence type="ECO:0000256" key="5">
    <source>
        <dbReference type="ARBA" id="ARBA00012483"/>
    </source>
</evidence>
<feature type="transmembrane region" description="Helical" evidence="21">
    <location>
        <begin position="752"/>
        <end position="770"/>
    </location>
</feature>
<dbReference type="InterPro" id="IPR013083">
    <property type="entry name" value="Znf_RING/FYVE/PHD"/>
</dbReference>
<name>A0A2P6NBR4_9EUKA</name>
<feature type="transmembrane region" description="Helical" evidence="21">
    <location>
        <begin position="729"/>
        <end position="745"/>
    </location>
</feature>
<evidence type="ECO:0000256" key="15">
    <source>
        <dbReference type="ARBA" id="ARBA00022989"/>
    </source>
</evidence>
<dbReference type="GO" id="GO:0008270">
    <property type="term" value="F:zinc ion binding"/>
    <property type="evidence" value="ECO:0007669"/>
    <property type="project" value="UniProtKB-KW"/>
</dbReference>
<dbReference type="InterPro" id="IPR025654">
    <property type="entry name" value="PEX2/10"/>
</dbReference>
<keyword evidence="11 18" id="KW-0863">Zinc-finger</keyword>
<keyword evidence="24" id="KW-1185">Reference proteome</keyword>
<evidence type="ECO:0000256" key="12">
    <source>
        <dbReference type="ARBA" id="ARBA00022786"/>
    </source>
</evidence>
<evidence type="ECO:0000256" key="8">
    <source>
        <dbReference type="ARBA" id="ARBA00022679"/>
    </source>
</evidence>
<protein>
    <recommendedName>
        <fullName evidence="5">RING-type E3 ubiquitin transferase</fullName>
        <ecNumber evidence="5">2.3.2.27</ecNumber>
    </recommendedName>
</protein>
<evidence type="ECO:0000256" key="21">
    <source>
        <dbReference type="SAM" id="Phobius"/>
    </source>
</evidence>
<dbReference type="InterPro" id="IPR001841">
    <property type="entry name" value="Znf_RING"/>
</dbReference>
<evidence type="ECO:0000256" key="4">
    <source>
        <dbReference type="ARBA" id="ARBA00008704"/>
    </source>
</evidence>
<dbReference type="Gene3D" id="3.30.40.10">
    <property type="entry name" value="Zinc/RING finger domain, C3HC4 (zinc finger)"/>
    <property type="match status" value="1"/>
</dbReference>
<dbReference type="PANTHER" id="PTHR23350">
    <property type="entry name" value="PEROXISOME ASSEMBLY PROTEIN 10"/>
    <property type="match status" value="1"/>
</dbReference>
<dbReference type="Pfam" id="PF12923">
    <property type="entry name" value="RRP7"/>
    <property type="match status" value="1"/>
</dbReference>
<keyword evidence="6" id="KW-0813">Transport</keyword>
<feature type="region of interest" description="Disordered" evidence="20">
    <location>
        <begin position="635"/>
        <end position="654"/>
    </location>
</feature>
<dbReference type="PANTHER" id="PTHR23350:SF0">
    <property type="entry name" value="PEROXISOME BIOGENESIS FACTOR 10"/>
    <property type="match status" value="1"/>
</dbReference>
<dbReference type="Proteomes" id="UP000241769">
    <property type="component" value="Unassembled WGS sequence"/>
</dbReference>
<feature type="transmembrane region" description="Helical" evidence="21">
    <location>
        <begin position="418"/>
        <end position="438"/>
    </location>
</feature>
<evidence type="ECO:0000256" key="3">
    <source>
        <dbReference type="ARBA" id="ARBA00004906"/>
    </source>
</evidence>
<comment type="similarity">
    <text evidence="4">Belongs to the pex2/pex10/pex12 family.</text>
</comment>
<keyword evidence="9 21" id="KW-0812">Transmembrane</keyword>
<reference evidence="23 24" key="1">
    <citation type="journal article" date="2018" name="Genome Biol. Evol.">
        <title>Multiple Roots of Fruiting Body Formation in Amoebozoa.</title>
        <authorList>
            <person name="Hillmann F."/>
            <person name="Forbes G."/>
            <person name="Novohradska S."/>
            <person name="Ferling I."/>
            <person name="Riege K."/>
            <person name="Groth M."/>
            <person name="Westermann M."/>
            <person name="Marz M."/>
            <person name="Spaller T."/>
            <person name="Winckler T."/>
            <person name="Schaap P."/>
            <person name="Glockner G."/>
        </authorList>
    </citation>
    <scope>NUCLEOTIDE SEQUENCE [LARGE SCALE GENOMIC DNA]</scope>
    <source>
        <strain evidence="23 24">Jena</strain>
    </source>
</reference>
<dbReference type="Gene3D" id="6.10.250.1770">
    <property type="match status" value="1"/>
</dbReference>
<evidence type="ECO:0000256" key="11">
    <source>
        <dbReference type="ARBA" id="ARBA00022771"/>
    </source>
</evidence>
<evidence type="ECO:0000256" key="6">
    <source>
        <dbReference type="ARBA" id="ARBA00022448"/>
    </source>
</evidence>
<sequence>MAEFKELHLPVLDEHSKPLPIDQTLFYKRHRTPADANGDRSLFIAGYPSDRRSVALLKSLIVNICGGIAGIVEDGTKAHLVLKKSNVQKLEDLSVGQINEKARKIKLPETTLGLEEWETEEKSLVLDLEEAEEVVMVRLQKHEEEEEETKKKAIEEMKKGMVPDEDGFVSVSFKSGSRTAKVGSHRVSVFNQALNMEEINQKKRKMEKVDFYRFQQREQKRNRLQDLQTKFEQDKKKIAEMKAKRSFKPTEAQVIKGVEMQEEDRCSSSDILRMEGLRTEYRLSTLVGMINSSTQKGEPLSYKTQHGRLGAAQRRQTRRPQQQKMEWPCDPRVNWAGCPEDWVCKIQVFYYALSIWSAITLIACFSHAVITFSRRGWPGQPDVLLIGLVLAPLLLCGYAFGMAFSHGSSPFDPFAAEFLWSMPVAISVYCHISLSILISMLQGAKVKDQMSPRIIKRKATLIATSIGIIPVLASWAAASILHRRLDWSRWTYLLSTVTPMLVSIAFVIHISVTLSRLHVPVSNPGVVLRLRKTLSLAAFFQGVWILTVIAHAASYARILQIDSVGGWMAITAIEYLCSSWSMVTLASMLMKEEFSADGIQKLKAKVVIHMEPFTSKTAQVQVLDMSLNDSLGVSNANQSGSGESKDETDAPDADECNVGGVCQVIKVDIITAQELAQPIWIKWPRNFTELFTYPHPVNEWEARTQSLFIAITAMTVLIVAAARPDVYEWWLYAWIAYGYLARFLCGPRFDPQAWLVVLVIGPLLPTPEYVPGSPKRFAQFVCFGVSFVGFILYVTGYRNESYYFIAVITILTTLQSVHQVCAGCFVWHLIVLTNLLPEWLITKSNSEFAIQGDSSNYRSQMWSAMKSGRTKRENTISLEKSKCALVQPGQQHLGQLGQSLYEVFLLHLWDLFQFEKNSQLFPASSGAARHCKIFREGSILQEIFDMINHTFGPRTAMHRHKELTAASDIFFFAATLLLGTNKQTLGEEYCDLVQVNGAHQRLPSLRVRSIEHTSSNHQLQRRAVLVLFMSLSPFLIEKLMTKTVYKKVVQWTGIDKNKADSFVDKLPPVKDLLEGAMRIHLAIFYFTGRYFELAKRMTATHYIFNHSEPMTRPSYSFLGVLIGIQTVLSLLMWVRRVTKKQPSPKITSERESSKLAVTSEKSCTLCLEALDHPTATPCGHVFCWNCIMEWCNTKLECPLCRQGLTPSSLMCIYNY</sequence>
<feature type="transmembrane region" description="Helical" evidence="21">
    <location>
        <begin position="490"/>
        <end position="512"/>
    </location>
</feature>
<dbReference type="AlphaFoldDB" id="A0A2P6NBR4"/>
<dbReference type="CDD" id="cd16527">
    <property type="entry name" value="RING-HC_PEX10"/>
    <property type="match status" value="1"/>
</dbReference>
<comment type="catalytic activity">
    <reaction evidence="1">
        <text>S-ubiquitinyl-[E2 ubiquitin-conjugating enzyme]-L-cysteine + [acceptor protein]-L-lysine = [E2 ubiquitin-conjugating enzyme]-L-cysteine + N(6)-ubiquitinyl-[acceptor protein]-L-lysine.</text>
        <dbReference type="EC" id="2.3.2.27"/>
    </reaction>
</comment>
<evidence type="ECO:0000256" key="10">
    <source>
        <dbReference type="ARBA" id="ARBA00022723"/>
    </source>
</evidence>
<keyword evidence="19" id="KW-0175">Coiled coil</keyword>
<dbReference type="InParanoid" id="A0A2P6NBR4"/>
<dbReference type="EC" id="2.3.2.27" evidence="5"/>
<evidence type="ECO:0000256" key="20">
    <source>
        <dbReference type="SAM" id="MobiDB-lite"/>
    </source>
</evidence>
<feature type="transmembrane region" description="Helical" evidence="21">
    <location>
        <begin position="706"/>
        <end position="723"/>
    </location>
</feature>
<proteinExistence type="inferred from homology"/>
<dbReference type="EMBL" id="MDYQ01000126">
    <property type="protein sequence ID" value="PRP81390.1"/>
    <property type="molecule type" value="Genomic_DNA"/>
</dbReference>
<dbReference type="InterPro" id="IPR017907">
    <property type="entry name" value="Znf_RING_CS"/>
</dbReference>
<evidence type="ECO:0000256" key="7">
    <source>
        <dbReference type="ARBA" id="ARBA00022593"/>
    </source>
</evidence>
<feature type="transmembrane region" description="Helical" evidence="21">
    <location>
        <begin position="348"/>
        <end position="372"/>
    </location>
</feature>
<feature type="transmembrane region" description="Helical" evidence="21">
    <location>
        <begin position="384"/>
        <end position="406"/>
    </location>
</feature>
<evidence type="ECO:0000256" key="18">
    <source>
        <dbReference type="PROSITE-ProRule" id="PRU00175"/>
    </source>
</evidence>
<evidence type="ECO:0000256" key="13">
    <source>
        <dbReference type="ARBA" id="ARBA00022833"/>
    </source>
</evidence>
<dbReference type="GO" id="GO:0016558">
    <property type="term" value="P:protein import into peroxisome matrix"/>
    <property type="evidence" value="ECO:0007669"/>
    <property type="project" value="InterPro"/>
</dbReference>
<feature type="transmembrane region" description="Helical" evidence="21">
    <location>
        <begin position="565"/>
        <end position="586"/>
    </location>
</feature>
<evidence type="ECO:0000256" key="1">
    <source>
        <dbReference type="ARBA" id="ARBA00000900"/>
    </source>
</evidence>
<evidence type="ECO:0000256" key="9">
    <source>
        <dbReference type="ARBA" id="ARBA00022692"/>
    </source>
</evidence>
<evidence type="ECO:0000256" key="16">
    <source>
        <dbReference type="ARBA" id="ARBA00023136"/>
    </source>
</evidence>
<feature type="coiled-coil region" evidence="19">
    <location>
        <begin position="217"/>
        <end position="244"/>
    </location>
</feature>
<feature type="transmembrane region" description="Helical" evidence="21">
    <location>
        <begin position="459"/>
        <end position="478"/>
    </location>
</feature>
<evidence type="ECO:0000256" key="14">
    <source>
        <dbReference type="ARBA" id="ARBA00022927"/>
    </source>
</evidence>
<evidence type="ECO:0000256" key="17">
    <source>
        <dbReference type="ARBA" id="ARBA00023140"/>
    </source>
</evidence>
<dbReference type="OrthoDB" id="6270329at2759"/>
<keyword evidence="7" id="KW-0962">Peroxisome biogenesis</keyword>
<feature type="domain" description="RING-type" evidence="22">
    <location>
        <begin position="1163"/>
        <end position="1201"/>
    </location>
</feature>
<gene>
    <name evidence="23" type="ORF">PROFUN_11011</name>
</gene>
<dbReference type="SMART" id="SM00184">
    <property type="entry name" value="RING"/>
    <property type="match status" value="1"/>
</dbReference>
<evidence type="ECO:0000256" key="19">
    <source>
        <dbReference type="SAM" id="Coils"/>
    </source>
</evidence>
<evidence type="ECO:0000313" key="23">
    <source>
        <dbReference type="EMBL" id="PRP81390.1"/>
    </source>
</evidence>
<comment type="subcellular location">
    <subcellularLocation>
        <location evidence="2">Peroxisome membrane</location>
        <topology evidence="2">Multi-pass membrane protein</topology>
    </subcellularLocation>
</comment>
<comment type="caution">
    <text evidence="23">The sequence shown here is derived from an EMBL/GenBank/DDBJ whole genome shotgun (WGS) entry which is preliminary data.</text>
</comment>